<protein>
    <submittedName>
        <fullName evidence="3">Sialate O-acetylesterase</fullName>
    </submittedName>
</protein>
<dbReference type="AlphaFoldDB" id="A0A4U1BWZ9"/>
<dbReference type="InterPro" id="IPR005181">
    <property type="entry name" value="SASA"/>
</dbReference>
<evidence type="ECO:0000313" key="4">
    <source>
        <dbReference type="Proteomes" id="UP000308181"/>
    </source>
</evidence>
<dbReference type="Proteomes" id="UP000308181">
    <property type="component" value="Unassembled WGS sequence"/>
</dbReference>
<dbReference type="Gene3D" id="3.40.50.1110">
    <property type="entry name" value="SGNH hydrolase"/>
    <property type="match status" value="2"/>
</dbReference>
<evidence type="ECO:0000259" key="2">
    <source>
        <dbReference type="Pfam" id="PF03629"/>
    </source>
</evidence>
<gene>
    <name evidence="3" type="ORF">FA046_12415</name>
</gene>
<name>A0A4U1BWZ9_9SPHI</name>
<evidence type="ECO:0000256" key="1">
    <source>
        <dbReference type="ARBA" id="ARBA00022801"/>
    </source>
</evidence>
<dbReference type="SUPFAM" id="SSF49785">
    <property type="entry name" value="Galactose-binding domain-like"/>
    <property type="match status" value="1"/>
</dbReference>
<keyword evidence="4" id="KW-1185">Reference proteome</keyword>
<sequence>MYAQNLALANLFNDGMVLQQGISCPLWGYAAKNQIIEIKINNKTVTTKSDDEGKWLVKLPVFKAGGPYTLTIEAAEKITVENVMFGEVWLASGQSNMNFSIDRPILNYKEVADEANYPMIRMLTIEPSVSSYPLDKAKTKGWVVCSPQTVEKFSAVAYFFARKLHQEKQVAVGIIHSSYSGSPAESWLSKDMLSTDSIFKKQIDLLQNERENWAELQEQEKEISIQYNELVKTASNGLDSGFHQLKYIDKHWKKANFPITAAKLKLPGYRLIWLRKVFYLNDEPKNDYEICLGEIKMRDRTYVNGVLVGEVDKEQERIYTIPKTVLKKGENVIAIRWLSEWSYGRVGDSNQKPVIKNLNSGEEISLLGEWKYNASVEPELRPANSYHRNPTAIFNAMIAPIATYGIKGMLWYQGESNAGKANQYARLIQLMIKDWRNRWGQGDIPFFIVQLPNYEEGGMAWVRLREAQANIAKNNKNTFLVTTIDVGDPNDLHPKNKLPIGERLYNAAAKYTYKDKVIADGPILKKTYLKNGALWLEFSNAAGLSVGGKGLGGAFMVAGEDQKFVKANAVIFKNKVKLESEIVKPIAVRYNWEANPSAYLYNNAGLPAAPFRTDNWEY</sequence>
<dbReference type="RefSeq" id="WP_136826838.1">
    <property type="nucleotide sequence ID" value="NZ_SWBP01000004.1"/>
</dbReference>
<dbReference type="SUPFAM" id="SSF52266">
    <property type="entry name" value="SGNH hydrolase"/>
    <property type="match status" value="1"/>
</dbReference>
<dbReference type="GO" id="GO:0005975">
    <property type="term" value="P:carbohydrate metabolic process"/>
    <property type="evidence" value="ECO:0007669"/>
    <property type="project" value="TreeGrafter"/>
</dbReference>
<dbReference type="InterPro" id="IPR036514">
    <property type="entry name" value="SGNH_hydro_sf"/>
</dbReference>
<dbReference type="InterPro" id="IPR008979">
    <property type="entry name" value="Galactose-bd-like_sf"/>
</dbReference>
<comment type="caution">
    <text evidence="3">The sequence shown here is derived from an EMBL/GenBank/DDBJ whole genome shotgun (WGS) entry which is preliminary data.</text>
</comment>
<dbReference type="GO" id="GO:0001681">
    <property type="term" value="F:sialate O-acetylesterase activity"/>
    <property type="evidence" value="ECO:0007669"/>
    <property type="project" value="InterPro"/>
</dbReference>
<proteinExistence type="predicted"/>
<feature type="domain" description="Sialate O-acetylesterase" evidence="2">
    <location>
        <begin position="392"/>
        <end position="505"/>
    </location>
</feature>
<accession>A0A4U1BWZ9</accession>
<dbReference type="PANTHER" id="PTHR22901">
    <property type="entry name" value="SIALATE O-ACETYLESTERASE"/>
    <property type="match status" value="1"/>
</dbReference>
<organism evidence="3 4">
    <name type="scientific">Pedobacter cryophilus</name>
    <dbReference type="NCBI Taxonomy" id="2571271"/>
    <lineage>
        <taxon>Bacteria</taxon>
        <taxon>Pseudomonadati</taxon>
        <taxon>Bacteroidota</taxon>
        <taxon>Sphingobacteriia</taxon>
        <taxon>Sphingobacteriales</taxon>
        <taxon>Sphingobacteriaceae</taxon>
        <taxon>Pedobacter</taxon>
    </lineage>
</organism>
<dbReference type="Pfam" id="PF03629">
    <property type="entry name" value="SASA"/>
    <property type="match status" value="1"/>
</dbReference>
<dbReference type="InterPro" id="IPR039329">
    <property type="entry name" value="SIAE"/>
</dbReference>
<evidence type="ECO:0000313" key="3">
    <source>
        <dbReference type="EMBL" id="TKB96874.1"/>
    </source>
</evidence>
<dbReference type="OrthoDB" id="9816001at2"/>
<dbReference type="EMBL" id="SWBP01000004">
    <property type="protein sequence ID" value="TKB96874.1"/>
    <property type="molecule type" value="Genomic_DNA"/>
</dbReference>
<keyword evidence="1" id="KW-0378">Hydrolase</keyword>
<reference evidence="3 4" key="1">
    <citation type="submission" date="2019-04" db="EMBL/GenBank/DDBJ databases">
        <title>Pedobacter sp. AR-3-17 sp. nov., isolated from Arctic soil.</title>
        <authorList>
            <person name="Dahal R.H."/>
            <person name="Kim D.-U."/>
        </authorList>
    </citation>
    <scope>NUCLEOTIDE SEQUENCE [LARGE SCALE GENOMIC DNA]</scope>
    <source>
        <strain evidence="3 4">AR-3-17</strain>
    </source>
</reference>
<dbReference type="PANTHER" id="PTHR22901:SF0">
    <property type="entry name" value="SIALATE O-ACETYLESTERASE"/>
    <property type="match status" value="1"/>
</dbReference>